<feature type="transmembrane region" description="Helical" evidence="1">
    <location>
        <begin position="12"/>
        <end position="31"/>
    </location>
</feature>
<evidence type="ECO:0000313" key="3">
    <source>
        <dbReference type="Proteomes" id="UP000034746"/>
    </source>
</evidence>
<dbReference type="PATRIC" id="fig|1618997.3.peg.322"/>
<comment type="caution">
    <text evidence="2">The sequence shown here is derived from an EMBL/GenBank/DDBJ whole genome shotgun (WGS) entry which is preliminary data.</text>
</comment>
<keyword evidence="1" id="KW-0472">Membrane</keyword>
<evidence type="ECO:0000313" key="2">
    <source>
        <dbReference type="EMBL" id="KKR98611.1"/>
    </source>
</evidence>
<proteinExistence type="predicted"/>
<sequence>MGLQHAHIRTWFPLIVAGLTIALLVLVGWWFSLRIFFPPLSKPQEKNQRTAPTTEMYETSVSGILSNFLDELDAATDNTWRLTLVEETENHMLALLVPAERRDVHLEIITSLHLMRTGFSKNTPDTVEEGRHRLEEIFVRESWLP</sequence>
<dbReference type="AlphaFoldDB" id="A0A0G0VG61"/>
<protein>
    <submittedName>
        <fullName evidence="2">Uncharacterized protein</fullName>
    </submittedName>
</protein>
<dbReference type="EMBL" id="LCAU01000002">
    <property type="protein sequence ID" value="KKR98611.1"/>
    <property type="molecule type" value="Genomic_DNA"/>
</dbReference>
<evidence type="ECO:0000256" key="1">
    <source>
        <dbReference type="SAM" id="Phobius"/>
    </source>
</evidence>
<gene>
    <name evidence="2" type="ORF">UU48_C0002G0146</name>
</gene>
<keyword evidence="1" id="KW-1133">Transmembrane helix</keyword>
<name>A0A0G0VG61_9BACT</name>
<keyword evidence="1" id="KW-0812">Transmembrane</keyword>
<accession>A0A0G0VG61</accession>
<organism evidence="2 3">
    <name type="scientific">Candidatus Uhrbacteria bacterium GW2011_GWF2_41_16</name>
    <dbReference type="NCBI Taxonomy" id="1618997"/>
    <lineage>
        <taxon>Bacteria</taxon>
        <taxon>Candidatus Uhriibacteriota</taxon>
    </lineage>
</organism>
<reference evidence="2 3" key="1">
    <citation type="journal article" date="2015" name="Nature">
        <title>rRNA introns, odd ribosomes, and small enigmatic genomes across a large radiation of phyla.</title>
        <authorList>
            <person name="Brown C.T."/>
            <person name="Hug L.A."/>
            <person name="Thomas B.C."/>
            <person name="Sharon I."/>
            <person name="Castelle C.J."/>
            <person name="Singh A."/>
            <person name="Wilkins M.J."/>
            <person name="Williams K.H."/>
            <person name="Banfield J.F."/>
        </authorList>
    </citation>
    <scope>NUCLEOTIDE SEQUENCE [LARGE SCALE GENOMIC DNA]</scope>
</reference>
<dbReference type="Proteomes" id="UP000034746">
    <property type="component" value="Unassembled WGS sequence"/>
</dbReference>